<accession>A0ABN8HJ60</accession>
<keyword evidence="2" id="KW-0732">Signal</keyword>
<dbReference type="EMBL" id="OW152813">
    <property type="protein sequence ID" value="CAH2034293.1"/>
    <property type="molecule type" value="Genomic_DNA"/>
</dbReference>
<dbReference type="Proteomes" id="UP000837857">
    <property type="component" value="Chromosome 1"/>
</dbReference>
<feature type="region of interest" description="Disordered" evidence="1">
    <location>
        <begin position="179"/>
        <end position="250"/>
    </location>
</feature>
<protein>
    <submittedName>
        <fullName evidence="3">Uncharacterized protein</fullName>
    </submittedName>
</protein>
<evidence type="ECO:0000256" key="1">
    <source>
        <dbReference type="SAM" id="MobiDB-lite"/>
    </source>
</evidence>
<evidence type="ECO:0000313" key="3">
    <source>
        <dbReference type="EMBL" id="CAH2034293.1"/>
    </source>
</evidence>
<feature type="chain" id="PRO_5047003147" evidence="2">
    <location>
        <begin position="19"/>
        <end position="354"/>
    </location>
</feature>
<feature type="region of interest" description="Disordered" evidence="1">
    <location>
        <begin position="328"/>
        <end position="354"/>
    </location>
</feature>
<feature type="non-terminal residue" evidence="3">
    <location>
        <position position="1"/>
    </location>
</feature>
<feature type="compositionally biased region" description="Polar residues" evidence="1">
    <location>
        <begin position="193"/>
        <end position="207"/>
    </location>
</feature>
<sequence length="354" mass="39035">MQLPVLATLAAVAVVAIGGPLTCDDHCRIKFSMQLMLRAHDSICDCSKLAKAGRQPTPVLAEGTTFQLNDDGAYYNIEKPFHILNPTVNFRRKPSKAPNNVAIHAPSVDTNNAKALSSHLFHTPIQDSTMVGTNITTRISEPLLIAPADTKDDNISAQIKISKETSKTLVTEEPFNNKIRRLSTRSGEREDNSQSSDYLDNLTSNSEMQDRAVAQRIPIRDLKSAMNDDDADNKTSNRSNNKYPNPTTKSQYKKAFGLETVIYAEGRPVYDENEVSPQRVITREFVNGTVQSVINGTEDMNREASLNNENNDSEFVDVAFVISSKDWDSTDNPMDASGTDLGDTEMDGLIHSHG</sequence>
<feature type="compositionally biased region" description="Polar residues" evidence="1">
    <location>
        <begin position="234"/>
        <end position="250"/>
    </location>
</feature>
<evidence type="ECO:0000313" key="4">
    <source>
        <dbReference type="Proteomes" id="UP000837857"/>
    </source>
</evidence>
<organism evidence="3 4">
    <name type="scientific">Iphiclides podalirius</name>
    <name type="common">scarce swallowtail</name>
    <dbReference type="NCBI Taxonomy" id="110791"/>
    <lineage>
        <taxon>Eukaryota</taxon>
        <taxon>Metazoa</taxon>
        <taxon>Ecdysozoa</taxon>
        <taxon>Arthropoda</taxon>
        <taxon>Hexapoda</taxon>
        <taxon>Insecta</taxon>
        <taxon>Pterygota</taxon>
        <taxon>Neoptera</taxon>
        <taxon>Endopterygota</taxon>
        <taxon>Lepidoptera</taxon>
        <taxon>Glossata</taxon>
        <taxon>Ditrysia</taxon>
        <taxon>Papilionoidea</taxon>
        <taxon>Papilionidae</taxon>
        <taxon>Papilioninae</taxon>
        <taxon>Iphiclides</taxon>
    </lineage>
</organism>
<keyword evidence="4" id="KW-1185">Reference proteome</keyword>
<feature type="signal peptide" evidence="2">
    <location>
        <begin position="1"/>
        <end position="18"/>
    </location>
</feature>
<reference evidence="3" key="1">
    <citation type="submission" date="2022-03" db="EMBL/GenBank/DDBJ databases">
        <authorList>
            <person name="Martin H S."/>
        </authorList>
    </citation>
    <scope>NUCLEOTIDE SEQUENCE</scope>
</reference>
<name>A0ABN8HJ60_9NEOP</name>
<gene>
    <name evidence="3" type="ORF">IPOD504_LOCUS66</name>
</gene>
<proteinExistence type="predicted"/>
<evidence type="ECO:0000256" key="2">
    <source>
        <dbReference type="SAM" id="SignalP"/>
    </source>
</evidence>